<dbReference type="GO" id="GO:0016491">
    <property type="term" value="F:oxidoreductase activity"/>
    <property type="evidence" value="ECO:0007669"/>
    <property type="project" value="InterPro"/>
</dbReference>
<dbReference type="EMBL" id="RIAR02000001">
    <property type="protein sequence ID" value="NSL86948.1"/>
    <property type="molecule type" value="Genomic_DNA"/>
</dbReference>
<dbReference type="InterPro" id="IPR013766">
    <property type="entry name" value="Thioredoxin_domain"/>
</dbReference>
<evidence type="ECO:0000313" key="6">
    <source>
        <dbReference type="EMBL" id="NSL86948.1"/>
    </source>
</evidence>
<dbReference type="InterPro" id="IPR013740">
    <property type="entry name" value="Redoxin"/>
</dbReference>
<dbReference type="InterPro" id="IPR036249">
    <property type="entry name" value="Thioredoxin-like_sf"/>
</dbReference>
<accession>A0A9Q5GVP2</accession>
<keyword evidence="3" id="KW-1015">Disulfide bond</keyword>
<protein>
    <submittedName>
        <fullName evidence="6">TlpA family protein disulfide reductase</fullName>
    </submittedName>
</protein>
<dbReference type="Gene3D" id="3.40.30.10">
    <property type="entry name" value="Glutaredoxin"/>
    <property type="match status" value="1"/>
</dbReference>
<dbReference type="AlphaFoldDB" id="A0A9Q5GVP2"/>
<evidence type="ECO:0000256" key="1">
    <source>
        <dbReference type="ARBA" id="ARBA00004196"/>
    </source>
</evidence>
<evidence type="ECO:0000259" key="5">
    <source>
        <dbReference type="PROSITE" id="PS51352"/>
    </source>
</evidence>
<dbReference type="Proteomes" id="UP000281028">
    <property type="component" value="Unassembled WGS sequence"/>
</dbReference>
<comment type="caution">
    <text evidence="6">The sequence shown here is derived from an EMBL/GenBank/DDBJ whole genome shotgun (WGS) entry which is preliminary data.</text>
</comment>
<keyword evidence="7" id="KW-1185">Reference proteome</keyword>
<dbReference type="Pfam" id="PF08534">
    <property type="entry name" value="Redoxin"/>
    <property type="match status" value="1"/>
</dbReference>
<reference evidence="6" key="1">
    <citation type="submission" date="2020-05" db="EMBL/GenBank/DDBJ databases">
        <title>Chitinophaga laudate sp. nov., isolated from a tropical peat swamp.</title>
        <authorList>
            <person name="Goh C.B.S."/>
            <person name="Lee M.S."/>
            <person name="Parimannan S."/>
            <person name="Pasbakhsh P."/>
            <person name="Yule C.M."/>
            <person name="Rajandas H."/>
            <person name="Loke S."/>
            <person name="Croft L."/>
            <person name="Tan J.B.L."/>
        </authorList>
    </citation>
    <scope>NUCLEOTIDE SEQUENCE</scope>
    <source>
        <strain evidence="6">Mgbs1</strain>
    </source>
</reference>
<dbReference type="PANTHER" id="PTHR42852">
    <property type="entry name" value="THIOL:DISULFIDE INTERCHANGE PROTEIN DSBE"/>
    <property type="match status" value="1"/>
</dbReference>
<sequence length="415" mass="46962">MKVGDKIPDISLGKMINYKHNTAKFSDFKGKIVILDFWATWCGGCVKALPDLGRMQEKFGDKIVIIPVSEKRSRDNEKGVMDFLKKHQLPMLPNVVEDEVLQQLFPHFLLPHDVWIDEEGTVVAMTSAKEVNEENIADLLAKKPLKMKVKKDNLDFSIVDPLLLDGNGGNTTRALYSAVLTERIDGIGGGNSYLSGDGKKGNFFMFQNADMYQMFFASYIMRRNFCPFNGRRTMVDTGGVRKLINEEEFYQKDGPRYCFSLSLPAAVSDSLFFRKYLLEEVNRFFPYVAGFDTVVVPALLVSKNRHHKPESILAHGDGPRKIIRKDGVVVRIENGTVQDIIDLLGGYRDTPPLINDTGYEEQKVTMDLFIPEEYNHALSKPMDLSVIRGMLGKYGFTVTEVNDRPVEVLVISKRK</sequence>
<gene>
    <name evidence="6" type="ORF">ECE50_008915</name>
</gene>
<keyword evidence="2" id="KW-0201">Cytochrome c-type biogenesis</keyword>
<dbReference type="CDD" id="cd02966">
    <property type="entry name" value="TlpA_like_family"/>
    <property type="match status" value="1"/>
</dbReference>
<dbReference type="PROSITE" id="PS51352">
    <property type="entry name" value="THIOREDOXIN_2"/>
    <property type="match status" value="1"/>
</dbReference>
<dbReference type="SUPFAM" id="SSF52833">
    <property type="entry name" value="Thioredoxin-like"/>
    <property type="match status" value="1"/>
</dbReference>
<evidence type="ECO:0000256" key="3">
    <source>
        <dbReference type="ARBA" id="ARBA00023157"/>
    </source>
</evidence>
<keyword evidence="4" id="KW-0676">Redox-active center</keyword>
<evidence type="ECO:0000256" key="4">
    <source>
        <dbReference type="ARBA" id="ARBA00023284"/>
    </source>
</evidence>
<comment type="subcellular location">
    <subcellularLocation>
        <location evidence="1">Cell envelope</location>
    </subcellularLocation>
</comment>
<organism evidence="6 7">
    <name type="scientific">Chitinophaga solisilvae</name>
    <dbReference type="NCBI Taxonomy" id="1233460"/>
    <lineage>
        <taxon>Bacteria</taxon>
        <taxon>Pseudomonadati</taxon>
        <taxon>Bacteroidota</taxon>
        <taxon>Chitinophagia</taxon>
        <taxon>Chitinophagales</taxon>
        <taxon>Chitinophagaceae</taxon>
        <taxon>Chitinophaga</taxon>
    </lineage>
</organism>
<feature type="domain" description="Thioredoxin" evidence="5">
    <location>
        <begin position="1"/>
        <end position="150"/>
    </location>
</feature>
<proteinExistence type="predicted"/>
<evidence type="ECO:0000313" key="7">
    <source>
        <dbReference type="Proteomes" id="UP000281028"/>
    </source>
</evidence>
<evidence type="ECO:0000256" key="2">
    <source>
        <dbReference type="ARBA" id="ARBA00022748"/>
    </source>
</evidence>
<name>A0A9Q5GVP2_9BACT</name>
<dbReference type="OrthoDB" id="793244at2"/>
<dbReference type="GO" id="GO:0030313">
    <property type="term" value="C:cell envelope"/>
    <property type="evidence" value="ECO:0007669"/>
    <property type="project" value="UniProtKB-SubCell"/>
</dbReference>
<dbReference type="InterPro" id="IPR050553">
    <property type="entry name" value="Thioredoxin_ResA/DsbE_sf"/>
</dbReference>
<dbReference type="PANTHER" id="PTHR42852:SF6">
    <property type="entry name" value="THIOL:DISULFIDE INTERCHANGE PROTEIN DSBE"/>
    <property type="match status" value="1"/>
</dbReference>
<dbReference type="GO" id="GO:0017004">
    <property type="term" value="P:cytochrome complex assembly"/>
    <property type="evidence" value="ECO:0007669"/>
    <property type="project" value="UniProtKB-KW"/>
</dbReference>